<dbReference type="InterPro" id="IPR015943">
    <property type="entry name" value="WD40/YVTN_repeat-like_dom_sf"/>
</dbReference>
<feature type="compositionally biased region" description="Polar residues" evidence="5">
    <location>
        <begin position="581"/>
        <end position="601"/>
    </location>
</feature>
<reference evidence="8 9" key="1">
    <citation type="journal article" date="2017" name="Curr. Biol.">
        <title>The Evolution of Venom by Co-option of Single-Copy Genes.</title>
        <authorList>
            <person name="Martinson E.O."/>
            <person name="Mrinalini"/>
            <person name="Kelkar Y.D."/>
            <person name="Chang C.H."/>
            <person name="Werren J.H."/>
        </authorList>
    </citation>
    <scope>NUCLEOTIDE SEQUENCE [LARGE SCALE GENOMIC DNA]</scope>
    <source>
        <strain evidence="8 9">Alberta</strain>
        <tissue evidence="8">Whole body</tissue>
    </source>
</reference>
<proteinExistence type="predicted"/>
<dbReference type="Gene3D" id="2.130.10.10">
    <property type="entry name" value="YVTN repeat-like/Quinoprotein amine dehydrogenase"/>
    <property type="match status" value="1"/>
</dbReference>
<protein>
    <recommendedName>
        <fullName evidence="7">FAM234A/B beta-propeller domain-containing protein</fullName>
    </recommendedName>
</protein>
<evidence type="ECO:0000256" key="1">
    <source>
        <dbReference type="ARBA" id="ARBA00004167"/>
    </source>
</evidence>
<feature type="compositionally biased region" description="Polar residues" evidence="5">
    <location>
        <begin position="714"/>
        <end position="744"/>
    </location>
</feature>
<evidence type="ECO:0000256" key="2">
    <source>
        <dbReference type="ARBA" id="ARBA00022692"/>
    </source>
</evidence>
<keyword evidence="9" id="KW-1185">Reference proteome</keyword>
<dbReference type="InterPro" id="IPR045232">
    <property type="entry name" value="FAM234"/>
</dbReference>
<evidence type="ECO:0000259" key="7">
    <source>
        <dbReference type="Pfam" id="PF23727"/>
    </source>
</evidence>
<evidence type="ECO:0000313" key="9">
    <source>
        <dbReference type="Proteomes" id="UP000215335"/>
    </source>
</evidence>
<feature type="transmembrane region" description="Helical" evidence="6">
    <location>
        <begin position="73"/>
        <end position="98"/>
    </location>
</feature>
<evidence type="ECO:0000256" key="3">
    <source>
        <dbReference type="ARBA" id="ARBA00022989"/>
    </source>
</evidence>
<keyword evidence="2 6" id="KW-0812">Transmembrane</keyword>
<dbReference type="PANTHER" id="PTHR21419:SF30">
    <property type="entry name" value="IG-LIKE DOMAIN-CONTAINING PROTEIN"/>
    <property type="match status" value="1"/>
</dbReference>
<dbReference type="STRING" id="543379.A0A232FKS1"/>
<accession>A0A232FKS1</accession>
<dbReference type="InterPro" id="IPR028994">
    <property type="entry name" value="Integrin_alpha_N"/>
</dbReference>
<keyword evidence="4 6" id="KW-0472">Membrane</keyword>
<feature type="region of interest" description="Disordered" evidence="5">
    <location>
        <begin position="787"/>
        <end position="821"/>
    </location>
</feature>
<dbReference type="PANTHER" id="PTHR21419">
    <property type="match status" value="1"/>
</dbReference>
<evidence type="ECO:0000256" key="5">
    <source>
        <dbReference type="SAM" id="MobiDB-lite"/>
    </source>
</evidence>
<evidence type="ECO:0000256" key="6">
    <source>
        <dbReference type="SAM" id="Phobius"/>
    </source>
</evidence>
<feature type="compositionally biased region" description="Basic and acidic residues" evidence="5">
    <location>
        <begin position="661"/>
        <end position="677"/>
    </location>
</feature>
<name>A0A232FKS1_9HYME</name>
<feature type="compositionally biased region" description="Basic and acidic residues" evidence="5">
    <location>
        <begin position="787"/>
        <end position="805"/>
    </location>
</feature>
<feature type="region of interest" description="Disordered" evidence="5">
    <location>
        <begin position="983"/>
        <end position="1003"/>
    </location>
</feature>
<sequence length="1003" mass="112853">MTGVFPNLPRVAVRDSFDDDDLSDVDDEVFIRDGKNGILKIDDECGVKRPLMAPRRKCKTHFSETSHLPYKTLFAPFCYTLIGFVIVLGIIGLCIIIITRFPVPMNIFKTWVSSDKQAVSEKKHVVPCTSLNANLQWTRTLPKLTSEAPLRSNDVNGDNIEDIIVGFSTGLDKAESPEYVCALYFDQSAPCLGGVMALDGKSGETLWTHWTAHAIFSVDCGLDLTGDKVKDCIIAGRGGILHAINGQDGNILWELPYRDLSMLTQQRFYDIYDARYIADVDDDGVGDIVASHTWQAGGSQSEVLLVSGKNGNKINSMDFPGKEQLFVAPQIIVHPDGETYFVLTSSDQEKNGGLFIIPHSKLLKGEFKLQELYHGTGKGVSLPPLIIDVNSDGTEDIIVAMTNATIMAIDGLTFKEIWNFTIANSEVISIPVPGYYNDDKIPDFMVKHQIGPGFPVYYYTSATILDGKTGKPLLEAPMEDSLSAQMSGLSVTVDGYGNDWFLHWSADCLGVEGAKDAYEFVKTPNADADLCKLRFNSTLVTSLFAFSQHVEPPGISLYRSEDWRRLEFNNSIDPRKAAQDYANSHSAFSNTDGEIVSNRSPSGKYKNRKNNEARHKSVENDEFAEPDNYYPRSKNIKYDNMGDDQPGESFLNKALDELNEDGWKSDKWDNDKSKDNVQTDDNYDDTYDDDEERMIASRQLNEIRLQRSEKSNARYINNDTNDVENQLDPSMDYTNGQSKQNNYYSSLPFNRSNNADDGSDYMNIPDIDFVDNIKDAEALDDRRRRSIKDNESALKQNESEKDSKSIKNRLSKVNKRDTNMRKKNPLSKIAFDYRMARFFNRRLKKEAEDKDFSYLPTGLQRQPPTGILLPSLKSDKKNPVDLVFSTYWLPASNTPFVLLPKDLQCIREAEEKAEEKLSSDEREAIITSCLANRGVNYQSYQEATDKENVKIALGQMTLYRMQLQCVCPEDMLPGQTCKDISKQQSWPEHLGASGSGYFEPLPK</sequence>
<dbReference type="GO" id="GO:0016020">
    <property type="term" value="C:membrane"/>
    <property type="evidence" value="ECO:0007669"/>
    <property type="project" value="UniProtKB-SubCell"/>
</dbReference>
<feature type="domain" description="FAM234A/B beta-propeller" evidence="7">
    <location>
        <begin position="137"/>
        <end position="483"/>
    </location>
</feature>
<evidence type="ECO:0000313" key="8">
    <source>
        <dbReference type="EMBL" id="OXU31099.1"/>
    </source>
</evidence>
<dbReference type="OrthoDB" id="567787at2759"/>
<evidence type="ECO:0000256" key="4">
    <source>
        <dbReference type="ARBA" id="ARBA00023136"/>
    </source>
</evidence>
<dbReference type="SUPFAM" id="SSF69318">
    <property type="entry name" value="Integrin alpha N-terminal domain"/>
    <property type="match status" value="1"/>
</dbReference>
<dbReference type="InterPro" id="IPR055409">
    <property type="entry name" value="Beta-prop_FAM234A_B"/>
</dbReference>
<feature type="region of interest" description="Disordered" evidence="5">
    <location>
        <begin position="579"/>
        <end position="649"/>
    </location>
</feature>
<dbReference type="AlphaFoldDB" id="A0A232FKS1"/>
<keyword evidence="3 6" id="KW-1133">Transmembrane helix</keyword>
<feature type="region of interest" description="Disordered" evidence="5">
    <location>
        <begin position="661"/>
        <end position="691"/>
    </location>
</feature>
<comment type="subcellular location">
    <subcellularLocation>
        <location evidence="1">Membrane</location>
        <topology evidence="1">Single-pass membrane protein</topology>
    </subcellularLocation>
</comment>
<dbReference type="Pfam" id="PF23727">
    <property type="entry name" value="Beta-prop_FAM234A_B"/>
    <property type="match status" value="1"/>
</dbReference>
<comment type="caution">
    <text evidence="8">The sequence shown here is derived from an EMBL/GenBank/DDBJ whole genome shotgun (WGS) entry which is preliminary data.</text>
</comment>
<dbReference type="Proteomes" id="UP000215335">
    <property type="component" value="Unassembled WGS sequence"/>
</dbReference>
<feature type="region of interest" description="Disordered" evidence="5">
    <location>
        <begin position="711"/>
        <end position="744"/>
    </location>
</feature>
<gene>
    <name evidence="8" type="ORF">TSAR_016395</name>
</gene>
<dbReference type="EMBL" id="NNAY01000089">
    <property type="protein sequence ID" value="OXU31099.1"/>
    <property type="molecule type" value="Genomic_DNA"/>
</dbReference>
<organism evidence="8 9">
    <name type="scientific">Trichomalopsis sarcophagae</name>
    <dbReference type="NCBI Taxonomy" id="543379"/>
    <lineage>
        <taxon>Eukaryota</taxon>
        <taxon>Metazoa</taxon>
        <taxon>Ecdysozoa</taxon>
        <taxon>Arthropoda</taxon>
        <taxon>Hexapoda</taxon>
        <taxon>Insecta</taxon>
        <taxon>Pterygota</taxon>
        <taxon>Neoptera</taxon>
        <taxon>Endopterygota</taxon>
        <taxon>Hymenoptera</taxon>
        <taxon>Apocrita</taxon>
        <taxon>Proctotrupomorpha</taxon>
        <taxon>Chalcidoidea</taxon>
        <taxon>Pteromalidae</taxon>
        <taxon>Pteromalinae</taxon>
        <taxon>Trichomalopsis</taxon>
    </lineage>
</organism>
<feature type="compositionally biased region" description="Acidic residues" evidence="5">
    <location>
        <begin position="681"/>
        <end position="691"/>
    </location>
</feature>
<feature type="compositionally biased region" description="Basic and acidic residues" evidence="5">
    <location>
        <begin position="609"/>
        <end position="619"/>
    </location>
</feature>